<feature type="coiled-coil region" evidence="1">
    <location>
        <begin position="169"/>
        <end position="306"/>
    </location>
</feature>
<dbReference type="EMBL" id="VJMJ01000121">
    <property type="protein sequence ID" value="KAF0733620.1"/>
    <property type="molecule type" value="Genomic_DNA"/>
</dbReference>
<feature type="coiled-coil region" evidence="1">
    <location>
        <begin position="397"/>
        <end position="518"/>
    </location>
</feature>
<organism evidence="3 4">
    <name type="scientific">Aphanomyces euteiches</name>
    <dbReference type="NCBI Taxonomy" id="100861"/>
    <lineage>
        <taxon>Eukaryota</taxon>
        <taxon>Sar</taxon>
        <taxon>Stramenopiles</taxon>
        <taxon>Oomycota</taxon>
        <taxon>Saprolegniomycetes</taxon>
        <taxon>Saprolegniales</taxon>
        <taxon>Verrucalvaceae</taxon>
        <taxon>Aphanomyces</taxon>
    </lineage>
</organism>
<sequence length="744" mass="81102">MARGQNFENASISELNAAIDVTAEKIRLLRADKKNMAEVALEVKHLVTLRRLLKEKKESGVEDVETTSNQEAPQKEVTPEAAPAVETKVADVKVTESAPEEAKVEPPVVPAVKENNDESAKKIADLEAQVASITAKLNQATVRNGSLQDELTRQVQKYDIEITTSNNMQQRLQNDMKKLVQDKLEFERTLKQVKEAHAEAVVGTEKALKTAQDDLAKKTQTVDELKASEAAFHKKIDDLTAQTESTNAKLAQAGKDLEAAQHDAKASNEKLQVALGELERERVKFAEELEAQKKLHTRLLEDARRFSLERQSSVDELKASTSEAESLQASLSAAVAAQQSLQESVASLKAELESTQKQLTTATKESELQKKELTRFAEAQAAWTKEKLTLESHVAAHDETKDKLAELQAHNDELRSSIEEASSTSEALEAKLAQLHASQAKLAAEKDELLHHVTQTEQDKAKLVQIQEENEQLQRAINDMSKASDNVHGKVDTLKANLAKLEEEKAALLHHAATAKSLEAAIAQLTLENTHLRTSLTEKTSAVQTMSQSVQIAESKLQDTQYLMTTEMLRVASLEKQLAKAQGDLNAVAAEHKKALDAKDAEYKKAAKDLQAAQIALNDLARTTDKSSTSVAAKENEIKAAKATVASLRAQLTEAQAEAAAAQQALKRVETEVKSAAKSDKEDAARLRKENGKLADIISQLRKDATGVSNAQGAIQSLESQRSILIVVLVALIAVLVASKSGLL</sequence>
<comment type="caution">
    <text evidence="3">The sequence shown here is derived from an EMBL/GenBank/DDBJ whole genome shotgun (WGS) entry which is preliminary data.</text>
</comment>
<feature type="coiled-coil region" evidence="1">
    <location>
        <begin position="571"/>
        <end position="704"/>
    </location>
</feature>
<name>A0A6G0X154_9STRA</name>
<accession>A0A6G0X154</accession>
<dbReference type="AlphaFoldDB" id="A0A6G0X154"/>
<protein>
    <submittedName>
        <fullName evidence="3">Uncharacterized protein</fullName>
    </submittedName>
</protein>
<proteinExistence type="predicted"/>
<evidence type="ECO:0000313" key="3">
    <source>
        <dbReference type="EMBL" id="KAF0733620.1"/>
    </source>
</evidence>
<feature type="region of interest" description="Disordered" evidence="2">
    <location>
        <begin position="57"/>
        <end position="84"/>
    </location>
</feature>
<feature type="coiled-coil region" evidence="1">
    <location>
        <begin position="338"/>
        <end position="372"/>
    </location>
</feature>
<keyword evidence="4" id="KW-1185">Reference proteome</keyword>
<evidence type="ECO:0000313" key="4">
    <source>
        <dbReference type="Proteomes" id="UP000481153"/>
    </source>
</evidence>
<gene>
    <name evidence="3" type="ORF">Ae201684_009552</name>
</gene>
<evidence type="ECO:0000256" key="1">
    <source>
        <dbReference type="SAM" id="Coils"/>
    </source>
</evidence>
<reference evidence="3 4" key="1">
    <citation type="submission" date="2019-07" db="EMBL/GenBank/DDBJ databases">
        <title>Genomics analysis of Aphanomyces spp. identifies a new class of oomycete effector associated with host adaptation.</title>
        <authorList>
            <person name="Gaulin E."/>
        </authorList>
    </citation>
    <scope>NUCLEOTIDE SEQUENCE [LARGE SCALE GENOMIC DNA]</scope>
    <source>
        <strain evidence="3 4">ATCC 201684</strain>
    </source>
</reference>
<evidence type="ECO:0000256" key="2">
    <source>
        <dbReference type="SAM" id="MobiDB-lite"/>
    </source>
</evidence>
<keyword evidence="1" id="KW-0175">Coiled coil</keyword>
<dbReference type="VEuPathDB" id="FungiDB:AeMF1_019564"/>
<feature type="coiled-coil region" evidence="1">
    <location>
        <begin position="109"/>
        <end position="143"/>
    </location>
</feature>
<dbReference type="Proteomes" id="UP000481153">
    <property type="component" value="Unassembled WGS sequence"/>
</dbReference>